<keyword evidence="2" id="KW-0813">Transport</keyword>
<dbReference type="Proteomes" id="UP001321748">
    <property type="component" value="Chromosome"/>
</dbReference>
<protein>
    <submittedName>
        <fullName evidence="10">Membrane protein</fullName>
    </submittedName>
</protein>
<dbReference type="EMBL" id="AP026800">
    <property type="protein sequence ID" value="BDR54569.1"/>
    <property type="molecule type" value="Genomic_DNA"/>
</dbReference>
<evidence type="ECO:0000256" key="2">
    <source>
        <dbReference type="ARBA" id="ARBA00022448"/>
    </source>
</evidence>
<name>A0ABM8BCB7_9BIFI</name>
<evidence type="ECO:0000259" key="9">
    <source>
        <dbReference type="Pfam" id="PF13303"/>
    </source>
</evidence>
<dbReference type="InterPro" id="IPR003352">
    <property type="entry name" value="PTS_EIIC"/>
</dbReference>
<feature type="transmembrane region" description="Helical" evidence="8">
    <location>
        <begin position="280"/>
        <end position="300"/>
    </location>
</feature>
<evidence type="ECO:0000256" key="4">
    <source>
        <dbReference type="ARBA" id="ARBA00022597"/>
    </source>
</evidence>
<feature type="transmembrane region" description="Helical" evidence="8">
    <location>
        <begin position="154"/>
        <end position="176"/>
    </location>
</feature>
<feature type="transmembrane region" description="Helical" evidence="8">
    <location>
        <begin position="197"/>
        <end position="216"/>
    </location>
</feature>
<keyword evidence="6 8" id="KW-1133">Transmembrane helix</keyword>
<feature type="transmembrane region" description="Helical" evidence="8">
    <location>
        <begin position="222"/>
        <end position="249"/>
    </location>
</feature>
<proteinExistence type="predicted"/>
<evidence type="ECO:0000256" key="6">
    <source>
        <dbReference type="ARBA" id="ARBA00022989"/>
    </source>
</evidence>
<keyword evidence="5 8" id="KW-0812">Transmembrane</keyword>
<evidence type="ECO:0000256" key="3">
    <source>
        <dbReference type="ARBA" id="ARBA00022475"/>
    </source>
</evidence>
<comment type="subcellular location">
    <subcellularLocation>
        <location evidence="1">Cell membrane</location>
        <topology evidence="1">Multi-pass membrane protein</topology>
    </subcellularLocation>
</comment>
<accession>A0ABM8BCB7</accession>
<evidence type="ECO:0000313" key="11">
    <source>
        <dbReference type="Proteomes" id="UP001321748"/>
    </source>
</evidence>
<evidence type="ECO:0000256" key="8">
    <source>
        <dbReference type="SAM" id="Phobius"/>
    </source>
</evidence>
<feature type="transmembrane region" description="Helical" evidence="8">
    <location>
        <begin position="327"/>
        <end position="349"/>
    </location>
</feature>
<gene>
    <name evidence="10" type="ORF">KIMH_06800</name>
</gene>
<evidence type="ECO:0000256" key="7">
    <source>
        <dbReference type="ARBA" id="ARBA00023136"/>
    </source>
</evidence>
<sequence length="370" mass="38048">MSSTESTSTPIPHTAVQQPVVAVGLKAKLYEATMNMLNGLSIGIIVALIPGALLNSLLKYLVPAVPQIQIILTMTAIAQTLLPAVSAVCVGMMAKFTPIQTTSLALAAAIGAGNYHMTPKGISVAGPGDVINLAVTIAVGYVVILLLGDLLKAYTILLIPTLVVLIAGGVGLLTYTPVSAITRYIGIGIHSMTTIQPILMGTLMGAIFAFIIVSPISSVGIAAAISLTGIGAGSANLGIAAAGFALAIYGRKVNSLGTCLAHFLGSPKVQMANLFTRPKLLLPILINAAIMGGLGAVFHVQATPSTAGFGCIGLVGPLAALEGYGSFSVGNIILISVLFVILPIVLGYVSDYICTKFKFHKPQYYVLNYS</sequence>
<dbReference type="Pfam" id="PF13303">
    <property type="entry name" value="PTS_EIIC_2"/>
    <property type="match status" value="1"/>
</dbReference>
<evidence type="ECO:0000256" key="5">
    <source>
        <dbReference type="ARBA" id="ARBA00022692"/>
    </source>
</evidence>
<keyword evidence="3" id="KW-1003">Cell membrane</keyword>
<organism evidence="10 11">
    <name type="scientific">Bombiscardovia apis</name>
    <dbReference type="NCBI Taxonomy" id="2932182"/>
    <lineage>
        <taxon>Bacteria</taxon>
        <taxon>Bacillati</taxon>
        <taxon>Actinomycetota</taxon>
        <taxon>Actinomycetes</taxon>
        <taxon>Bifidobacteriales</taxon>
        <taxon>Bifidobacteriaceae</taxon>
        <taxon>Bombiscardovia</taxon>
    </lineage>
</organism>
<feature type="transmembrane region" description="Helical" evidence="8">
    <location>
        <begin position="70"/>
        <end position="93"/>
    </location>
</feature>
<reference evidence="10 11" key="1">
    <citation type="journal article" date="2023" name="Microbiol. Spectr.">
        <title>Symbiosis of Carpenter Bees with Uncharacterized Lactic Acid Bacteria Showing NAD Auxotrophy.</title>
        <authorList>
            <person name="Kawasaki S."/>
            <person name="Ozawa K."/>
            <person name="Mori T."/>
            <person name="Yamamoto A."/>
            <person name="Ito M."/>
            <person name="Ohkuma M."/>
            <person name="Sakamoto M."/>
            <person name="Matsutani M."/>
        </authorList>
    </citation>
    <scope>NUCLEOTIDE SEQUENCE [LARGE SCALE GENOMIC DNA]</scope>
    <source>
        <strain evidence="10 11">KimH</strain>
    </source>
</reference>
<dbReference type="RefSeq" id="WP_317643562.1">
    <property type="nucleotide sequence ID" value="NZ_AP026800.1"/>
</dbReference>
<feature type="transmembrane region" description="Helical" evidence="8">
    <location>
        <begin position="130"/>
        <end position="148"/>
    </location>
</feature>
<keyword evidence="7 8" id="KW-0472">Membrane</keyword>
<evidence type="ECO:0000256" key="1">
    <source>
        <dbReference type="ARBA" id="ARBA00004651"/>
    </source>
</evidence>
<feature type="domain" description="Phosphotransferase system EIIC" evidence="9">
    <location>
        <begin position="34"/>
        <end position="365"/>
    </location>
</feature>
<evidence type="ECO:0000313" key="10">
    <source>
        <dbReference type="EMBL" id="BDR54569.1"/>
    </source>
</evidence>
<keyword evidence="11" id="KW-1185">Reference proteome</keyword>
<feature type="transmembrane region" description="Helical" evidence="8">
    <location>
        <begin position="36"/>
        <end position="58"/>
    </location>
</feature>
<keyword evidence="4" id="KW-0762">Sugar transport</keyword>